<dbReference type="EMBL" id="SOEC01000008">
    <property type="protein sequence ID" value="TDX29107.1"/>
    <property type="molecule type" value="Genomic_DNA"/>
</dbReference>
<sequence>MSRYVVQAGWQDAPHLSQQDIDDMSQGISPHQLDARMKGIPTLGAGAIYPVPEDDIVCDPFQIPTWWARVYGLDVGWKKTAGIWGAIDRDTDVLYLYSEHYRGQAEAAVHAKAIKMRGAWIPGVIDTAARGRSQVDGKSLFNLYEDEGLLLNNANKAVEAGLMEVLERLSSGRLKVFSTLQHWLGEFRLYRRDEKGRIVKENDHLMDATRYLVMGLHHATMRPMGTTQQITMPGDPTAGY</sequence>
<dbReference type="RefSeq" id="WP_134017950.1">
    <property type="nucleotide sequence ID" value="NZ_SOEC01000008.1"/>
</dbReference>
<dbReference type="OrthoDB" id="7594379at2"/>
<dbReference type="Gene3D" id="3.30.420.280">
    <property type="match status" value="1"/>
</dbReference>
<feature type="domain" description="Terminase large subunit gp17-like C-terminal" evidence="2">
    <location>
        <begin position="80"/>
        <end position="214"/>
    </location>
</feature>
<reference evidence="3 4" key="1">
    <citation type="submission" date="2019-03" db="EMBL/GenBank/DDBJ databases">
        <title>Freshwater and sediment microbial communities from various areas in North America, analyzing microbe dynamics in response to fracking.</title>
        <authorList>
            <person name="Lamendella R."/>
        </authorList>
    </citation>
    <scope>NUCLEOTIDE SEQUENCE [LARGE SCALE GENOMIC DNA]</scope>
    <source>
        <strain evidence="3 4">6_TX</strain>
    </source>
</reference>
<evidence type="ECO:0000313" key="3">
    <source>
        <dbReference type="EMBL" id="TDX29107.1"/>
    </source>
</evidence>
<evidence type="ECO:0000259" key="2">
    <source>
        <dbReference type="Pfam" id="PF17289"/>
    </source>
</evidence>
<evidence type="ECO:0000313" key="4">
    <source>
        <dbReference type="Proteomes" id="UP000294489"/>
    </source>
</evidence>
<comment type="caution">
    <text evidence="3">The sequence shown here is derived from an EMBL/GenBank/DDBJ whole genome shotgun (WGS) entry which is preliminary data.</text>
</comment>
<accession>A0A4R8FUB9</accession>
<dbReference type="AlphaFoldDB" id="A0A4R8FUB9"/>
<gene>
    <name evidence="3" type="ORF">DFO67_108151</name>
</gene>
<dbReference type="InterPro" id="IPR035421">
    <property type="entry name" value="Terminase_6C"/>
</dbReference>
<name>A0A4R8FUB9_9GAMM</name>
<dbReference type="Pfam" id="PF17289">
    <property type="entry name" value="Terminase_6C"/>
    <property type="match status" value="1"/>
</dbReference>
<organism evidence="3 4">
    <name type="scientific">Modicisalibacter xianhensis</name>
    <dbReference type="NCBI Taxonomy" id="442341"/>
    <lineage>
        <taxon>Bacteria</taxon>
        <taxon>Pseudomonadati</taxon>
        <taxon>Pseudomonadota</taxon>
        <taxon>Gammaproteobacteria</taxon>
        <taxon>Oceanospirillales</taxon>
        <taxon>Halomonadaceae</taxon>
        <taxon>Modicisalibacter</taxon>
    </lineage>
</organism>
<keyword evidence="1" id="KW-1188">Viral release from host cell</keyword>
<dbReference type="Proteomes" id="UP000294489">
    <property type="component" value="Unassembled WGS sequence"/>
</dbReference>
<proteinExistence type="predicted"/>
<evidence type="ECO:0000256" key="1">
    <source>
        <dbReference type="ARBA" id="ARBA00022612"/>
    </source>
</evidence>
<protein>
    <submittedName>
        <fullName evidence="3">Terminase family protein</fullName>
    </submittedName>
</protein>